<comment type="caution">
    <text evidence="1">The sequence shown here is derived from an EMBL/GenBank/DDBJ whole genome shotgun (WGS) entry which is preliminary data.</text>
</comment>
<sequence length="118" mass="13206">MGSKVDLEKFTGQNDFNMWKIKMEALLITQGLKEDIDPVSKLEGGEASSSKTLEQVAEIDKKARSTIVLSLGDSVIREVAKEKTVAGLWAKLENLYMTKSLANRLYIKKKKDVLTEDD</sequence>
<accession>A0ACB8NLU6</accession>
<dbReference type="EMBL" id="CM039170">
    <property type="protein sequence ID" value="KAH9798673.1"/>
    <property type="molecule type" value="Genomic_DNA"/>
</dbReference>
<proteinExistence type="predicted"/>
<protein>
    <submittedName>
        <fullName evidence="1">Uncharacterized protein</fullName>
    </submittedName>
</protein>
<gene>
    <name evidence="1" type="ORF">KPL71_000102</name>
</gene>
<reference evidence="2" key="1">
    <citation type="journal article" date="2023" name="Hortic. Res.">
        <title>A chromosome-level phased genome enabling allele-level studies in sweet orange: a case study on citrus Huanglongbing tolerance.</title>
        <authorList>
            <person name="Wu B."/>
            <person name="Yu Q."/>
            <person name="Deng Z."/>
            <person name="Duan Y."/>
            <person name="Luo F."/>
            <person name="Gmitter F. Jr."/>
        </authorList>
    </citation>
    <scope>NUCLEOTIDE SEQUENCE [LARGE SCALE GENOMIC DNA]</scope>
    <source>
        <strain evidence="2">cv. Valencia</strain>
    </source>
</reference>
<evidence type="ECO:0000313" key="1">
    <source>
        <dbReference type="EMBL" id="KAH9798673.1"/>
    </source>
</evidence>
<name>A0ACB8NLU6_CITSI</name>
<organism evidence="1 2">
    <name type="scientific">Citrus sinensis</name>
    <name type="common">Sweet orange</name>
    <name type="synonym">Citrus aurantium var. sinensis</name>
    <dbReference type="NCBI Taxonomy" id="2711"/>
    <lineage>
        <taxon>Eukaryota</taxon>
        <taxon>Viridiplantae</taxon>
        <taxon>Streptophyta</taxon>
        <taxon>Embryophyta</taxon>
        <taxon>Tracheophyta</taxon>
        <taxon>Spermatophyta</taxon>
        <taxon>Magnoliopsida</taxon>
        <taxon>eudicotyledons</taxon>
        <taxon>Gunneridae</taxon>
        <taxon>Pentapetalae</taxon>
        <taxon>rosids</taxon>
        <taxon>malvids</taxon>
        <taxon>Sapindales</taxon>
        <taxon>Rutaceae</taxon>
        <taxon>Aurantioideae</taxon>
        <taxon>Citrus</taxon>
    </lineage>
</organism>
<evidence type="ECO:0000313" key="2">
    <source>
        <dbReference type="Proteomes" id="UP000829398"/>
    </source>
</evidence>
<dbReference type="Proteomes" id="UP000829398">
    <property type="component" value="Chromosome 1"/>
</dbReference>
<keyword evidence="2" id="KW-1185">Reference proteome</keyword>